<name>A0A316AER9_9ACTN</name>
<dbReference type="EMBL" id="QGDQ01000002">
    <property type="protein sequence ID" value="PWJ55859.1"/>
    <property type="molecule type" value="Genomic_DNA"/>
</dbReference>
<dbReference type="Pfam" id="PF06769">
    <property type="entry name" value="YoeB_toxin"/>
    <property type="match status" value="1"/>
</dbReference>
<comment type="similarity">
    <text evidence="1">Belongs to the YoeB family.</text>
</comment>
<dbReference type="AlphaFoldDB" id="A0A316AER9"/>
<keyword evidence="9" id="KW-1185">Reference proteome</keyword>
<dbReference type="PANTHER" id="PTHR38039">
    <property type="entry name" value="TOXIN YOEB"/>
    <property type="match status" value="1"/>
</dbReference>
<comment type="caution">
    <text evidence="8">The sequence shown here is derived from an EMBL/GenBank/DDBJ whole genome shotgun (WGS) entry which is preliminary data.</text>
</comment>
<protein>
    <recommendedName>
        <fullName evidence="7">Endoribonuclease YoeB</fullName>
    </recommendedName>
    <alternativeName>
        <fullName evidence="6">Putative mRNA interferase YoeB</fullName>
    </alternativeName>
</protein>
<keyword evidence="3" id="KW-0540">Nuclease</keyword>
<evidence type="ECO:0000256" key="2">
    <source>
        <dbReference type="ARBA" id="ARBA00022649"/>
    </source>
</evidence>
<evidence type="ECO:0000256" key="4">
    <source>
        <dbReference type="ARBA" id="ARBA00022759"/>
    </source>
</evidence>
<reference evidence="8 9" key="1">
    <citation type="submission" date="2018-03" db="EMBL/GenBank/DDBJ databases">
        <title>Genomic Encyclopedia of Archaeal and Bacterial Type Strains, Phase II (KMG-II): from individual species to whole genera.</title>
        <authorList>
            <person name="Goeker M."/>
        </authorList>
    </citation>
    <scope>NUCLEOTIDE SEQUENCE [LARGE SCALE GENOMIC DNA]</scope>
    <source>
        <strain evidence="8 9">DSM 44889</strain>
    </source>
</reference>
<evidence type="ECO:0000256" key="7">
    <source>
        <dbReference type="ARBA" id="ARBA00050056"/>
    </source>
</evidence>
<evidence type="ECO:0000256" key="5">
    <source>
        <dbReference type="ARBA" id="ARBA00022801"/>
    </source>
</evidence>
<dbReference type="GO" id="GO:0004519">
    <property type="term" value="F:endonuclease activity"/>
    <property type="evidence" value="ECO:0007669"/>
    <property type="project" value="UniProtKB-KW"/>
</dbReference>
<dbReference type="Gene3D" id="3.30.2310.20">
    <property type="entry name" value="RelE-like"/>
    <property type="match status" value="1"/>
</dbReference>
<dbReference type="InterPro" id="IPR035093">
    <property type="entry name" value="RelE/ParE_toxin_dom_sf"/>
</dbReference>
<evidence type="ECO:0000256" key="3">
    <source>
        <dbReference type="ARBA" id="ARBA00022722"/>
    </source>
</evidence>
<dbReference type="OrthoDB" id="9801102at2"/>
<dbReference type="SUPFAM" id="SSF143011">
    <property type="entry name" value="RelE-like"/>
    <property type="match status" value="1"/>
</dbReference>
<dbReference type="NCBIfam" id="TIGR02116">
    <property type="entry name" value="toxin_Txe_YoeB"/>
    <property type="match status" value="1"/>
</dbReference>
<dbReference type="GO" id="GO:0006401">
    <property type="term" value="P:RNA catabolic process"/>
    <property type="evidence" value="ECO:0007669"/>
    <property type="project" value="InterPro"/>
</dbReference>
<dbReference type="Proteomes" id="UP000245469">
    <property type="component" value="Unassembled WGS sequence"/>
</dbReference>
<dbReference type="GO" id="GO:0045892">
    <property type="term" value="P:negative regulation of DNA-templated transcription"/>
    <property type="evidence" value="ECO:0007669"/>
    <property type="project" value="TreeGrafter"/>
</dbReference>
<gene>
    <name evidence="8" type="ORF">BXY45_102227</name>
</gene>
<evidence type="ECO:0000313" key="8">
    <source>
        <dbReference type="EMBL" id="PWJ55859.1"/>
    </source>
</evidence>
<proteinExistence type="inferred from homology"/>
<dbReference type="RefSeq" id="WP_109772899.1">
    <property type="nucleotide sequence ID" value="NZ_QGDQ01000002.1"/>
</dbReference>
<dbReference type="GO" id="GO:0016787">
    <property type="term" value="F:hydrolase activity"/>
    <property type="evidence" value="ECO:0007669"/>
    <property type="project" value="UniProtKB-KW"/>
</dbReference>
<organism evidence="8 9">
    <name type="scientific">Quadrisphaera granulorum</name>
    <dbReference type="NCBI Taxonomy" id="317664"/>
    <lineage>
        <taxon>Bacteria</taxon>
        <taxon>Bacillati</taxon>
        <taxon>Actinomycetota</taxon>
        <taxon>Actinomycetes</taxon>
        <taxon>Kineosporiales</taxon>
        <taxon>Kineosporiaceae</taxon>
        <taxon>Quadrisphaera</taxon>
    </lineage>
</organism>
<evidence type="ECO:0000313" key="9">
    <source>
        <dbReference type="Proteomes" id="UP000245469"/>
    </source>
</evidence>
<dbReference type="InterPro" id="IPR009614">
    <property type="entry name" value="YoeB_toxin"/>
</dbReference>
<keyword evidence="5" id="KW-0378">Hydrolase</keyword>
<evidence type="ECO:0000256" key="6">
    <source>
        <dbReference type="ARBA" id="ARBA00030388"/>
    </source>
</evidence>
<keyword evidence="4" id="KW-0255">Endonuclease</keyword>
<keyword evidence="2" id="KW-1277">Toxin-antitoxin system</keyword>
<evidence type="ECO:0000256" key="1">
    <source>
        <dbReference type="ARBA" id="ARBA00008172"/>
    </source>
</evidence>
<dbReference type="PANTHER" id="PTHR38039:SF1">
    <property type="entry name" value="TOXIN YOEB"/>
    <property type="match status" value="1"/>
</dbReference>
<accession>A0A316AER9</accession>
<sequence length="83" mass="9853">MRLVFTEEGWQDYETWVDQRKVLLRINRMLEEAKRDPGSGIGKPERLSGDLAGYWSRRIDQEHRLVYTVISGDLVVVQARYHY</sequence>